<proteinExistence type="predicted"/>
<reference evidence="2" key="1">
    <citation type="submission" date="2021-10" db="EMBL/GenBank/DDBJ databases">
        <title>De novo Genome Assembly of Clathrus columnatus (Basidiomycota, Fungi) Using Illumina and Nanopore Sequence Data.</title>
        <authorList>
            <person name="Ogiso-Tanaka E."/>
            <person name="Itagaki H."/>
            <person name="Hosoya T."/>
            <person name="Hosaka K."/>
        </authorList>
    </citation>
    <scope>NUCLEOTIDE SEQUENCE</scope>
    <source>
        <strain evidence="2">MO-923</strain>
    </source>
</reference>
<comment type="caution">
    <text evidence="2">The sequence shown here is derived from an EMBL/GenBank/DDBJ whole genome shotgun (WGS) entry which is preliminary data.</text>
</comment>
<dbReference type="EMBL" id="BPWL01000015">
    <property type="protein sequence ID" value="GJJ16216.1"/>
    <property type="molecule type" value="Genomic_DNA"/>
</dbReference>
<sequence>MTTLSKTPTTTDRISFIPSELLGVIIDLIDEPKDLLQLALASKHFYTIVVSDHLYYRHIRCDSRYMDLWSLFQTNFSIASKIRKLEMVTYTGRARNFLIPPSFRKKTYGDGGDLVVSDDNHVLQVLREAIGNMKNLHLFSWSEQKSRSWEGMLELFKTLVARCTNIQELEIMNANSSEPSNPTFTLDRALDPVSLPLEHHVETHPPNNPPYFDKLLQMIIFRCKRLKDLYIRSTFGLLNVSVLFLEGHWPDLRRFGLGGHISLFPEEVNEATQSSRMISFWKLHPNLECVLLIPATPFITIESGTLPLLRSFSCPIVSEFSVTIPTDVLSHVKHLFIFTQLNNNVGRIRSILRSAMSLTSLVIIHWSGWDLLSVIPTIQRFACFNEDVILPADGRSRSVLDMMTSLPHLTHLGGISFEYAEESLVVPELFRFPKLKYVEGLQGRKWTELKRDAEGKVVQLHTIERNIQDLNWEDWGGDFWGIGVRYSYI</sequence>
<dbReference type="Proteomes" id="UP001050691">
    <property type="component" value="Unassembled WGS sequence"/>
</dbReference>
<dbReference type="InterPro" id="IPR001810">
    <property type="entry name" value="F-box_dom"/>
</dbReference>
<dbReference type="PROSITE" id="PS50181">
    <property type="entry name" value="FBOX"/>
    <property type="match status" value="1"/>
</dbReference>
<keyword evidence="3" id="KW-1185">Reference proteome</keyword>
<name>A0AAV5ANI7_9AGAM</name>
<protein>
    <recommendedName>
        <fullName evidence="1">F-box domain-containing protein</fullName>
    </recommendedName>
</protein>
<dbReference type="InterPro" id="IPR036047">
    <property type="entry name" value="F-box-like_dom_sf"/>
</dbReference>
<evidence type="ECO:0000313" key="3">
    <source>
        <dbReference type="Proteomes" id="UP001050691"/>
    </source>
</evidence>
<dbReference type="SUPFAM" id="SSF81383">
    <property type="entry name" value="F-box domain"/>
    <property type="match status" value="1"/>
</dbReference>
<dbReference type="AlphaFoldDB" id="A0AAV5ANI7"/>
<evidence type="ECO:0000313" key="2">
    <source>
        <dbReference type="EMBL" id="GJJ16216.1"/>
    </source>
</evidence>
<organism evidence="2 3">
    <name type="scientific">Clathrus columnatus</name>
    <dbReference type="NCBI Taxonomy" id="1419009"/>
    <lineage>
        <taxon>Eukaryota</taxon>
        <taxon>Fungi</taxon>
        <taxon>Dikarya</taxon>
        <taxon>Basidiomycota</taxon>
        <taxon>Agaricomycotina</taxon>
        <taxon>Agaricomycetes</taxon>
        <taxon>Phallomycetidae</taxon>
        <taxon>Phallales</taxon>
        <taxon>Clathraceae</taxon>
        <taxon>Clathrus</taxon>
    </lineage>
</organism>
<evidence type="ECO:0000259" key="1">
    <source>
        <dbReference type="PROSITE" id="PS50181"/>
    </source>
</evidence>
<dbReference type="Pfam" id="PF12937">
    <property type="entry name" value="F-box-like"/>
    <property type="match status" value="1"/>
</dbReference>
<feature type="domain" description="F-box" evidence="1">
    <location>
        <begin position="11"/>
        <end position="58"/>
    </location>
</feature>
<accession>A0AAV5ANI7</accession>
<gene>
    <name evidence="2" type="ORF">Clacol_010512</name>
</gene>